<evidence type="ECO:0000313" key="2">
    <source>
        <dbReference type="EMBL" id="MFD1631083.1"/>
    </source>
</evidence>
<evidence type="ECO:0000259" key="1">
    <source>
        <dbReference type="Pfam" id="PF18722"/>
    </source>
</evidence>
<sequence>MILKNKLFDENYIVEEQIPRHFQVSFQEVGNCDKKLVKVVYNNMQQVGDIISDNSYENDFYRYHDIFHYSFAALLGWSPCTRAMMKIKRKSDVLIDEIEDGARAAITEEAISMIVFNEAKRNDFFEKKSHVSKTTLTIIKEMTENFEVKVRSIEDWENAILKAYEVFRFLIKNEGGIVEFDTLKKEVKYYHLES</sequence>
<dbReference type="InterPro" id="IPR041407">
    <property type="entry name" value="MazG_C"/>
</dbReference>
<feature type="domain" description="MazG C-terminal" evidence="1">
    <location>
        <begin position="5"/>
        <end position="191"/>
    </location>
</feature>
<dbReference type="RefSeq" id="WP_379663454.1">
    <property type="nucleotide sequence ID" value="NZ_JBHUDG010000040.1"/>
</dbReference>
<proteinExistence type="predicted"/>
<organism evidence="2 3">
    <name type="scientific">Pseudopedobacter beijingensis</name>
    <dbReference type="NCBI Taxonomy" id="1207056"/>
    <lineage>
        <taxon>Bacteria</taxon>
        <taxon>Pseudomonadati</taxon>
        <taxon>Bacteroidota</taxon>
        <taxon>Sphingobacteriia</taxon>
        <taxon>Sphingobacteriales</taxon>
        <taxon>Sphingobacteriaceae</taxon>
        <taxon>Pseudopedobacter</taxon>
    </lineage>
</organism>
<dbReference type="Pfam" id="PF18722">
    <property type="entry name" value="MazG_C"/>
    <property type="match status" value="1"/>
</dbReference>
<keyword evidence="3" id="KW-1185">Reference proteome</keyword>
<accession>A0ABW4IG70</accession>
<name>A0ABW4IG70_9SPHI</name>
<protein>
    <recommendedName>
        <fullName evidence="1">MazG C-terminal domain-containing protein</fullName>
    </recommendedName>
</protein>
<reference evidence="3" key="1">
    <citation type="journal article" date="2019" name="Int. J. Syst. Evol. Microbiol.">
        <title>The Global Catalogue of Microorganisms (GCM) 10K type strain sequencing project: providing services to taxonomists for standard genome sequencing and annotation.</title>
        <authorList>
            <consortium name="The Broad Institute Genomics Platform"/>
            <consortium name="The Broad Institute Genome Sequencing Center for Infectious Disease"/>
            <person name="Wu L."/>
            <person name="Ma J."/>
        </authorList>
    </citation>
    <scope>NUCLEOTIDE SEQUENCE [LARGE SCALE GENOMIC DNA]</scope>
    <source>
        <strain evidence="3">CCUG 53762</strain>
    </source>
</reference>
<gene>
    <name evidence="2" type="ORF">ACFSAH_14495</name>
</gene>
<evidence type="ECO:0000313" key="3">
    <source>
        <dbReference type="Proteomes" id="UP001597118"/>
    </source>
</evidence>
<comment type="caution">
    <text evidence="2">The sequence shown here is derived from an EMBL/GenBank/DDBJ whole genome shotgun (WGS) entry which is preliminary data.</text>
</comment>
<dbReference type="EMBL" id="JBHUDG010000040">
    <property type="protein sequence ID" value="MFD1631083.1"/>
    <property type="molecule type" value="Genomic_DNA"/>
</dbReference>
<dbReference type="Proteomes" id="UP001597118">
    <property type="component" value="Unassembled WGS sequence"/>
</dbReference>